<gene>
    <name evidence="1" type="ORF">C176_20234</name>
</gene>
<accession>W4EMR5</accession>
<dbReference type="EMBL" id="ASQA01000042">
    <property type="protein sequence ID" value="ETT81071.1"/>
    <property type="molecule type" value="Genomic_DNA"/>
</dbReference>
<organism evidence="1 2">
    <name type="scientific">Viridibacillus arenosi FSL R5-213</name>
    <dbReference type="NCBI Taxonomy" id="1227360"/>
    <lineage>
        <taxon>Bacteria</taxon>
        <taxon>Bacillati</taxon>
        <taxon>Bacillota</taxon>
        <taxon>Bacilli</taxon>
        <taxon>Bacillales</taxon>
        <taxon>Caryophanaceae</taxon>
        <taxon>Viridibacillus</taxon>
    </lineage>
</organism>
<name>W4EMR5_9BACL</name>
<protein>
    <submittedName>
        <fullName evidence="1">Uncharacterized protein</fullName>
    </submittedName>
</protein>
<dbReference type="AlphaFoldDB" id="W4EMR5"/>
<dbReference type="Proteomes" id="UP000019062">
    <property type="component" value="Unassembled WGS sequence"/>
</dbReference>
<keyword evidence="2" id="KW-1185">Reference proteome</keyword>
<proteinExistence type="predicted"/>
<reference evidence="1 2" key="1">
    <citation type="journal article" date="2014" name="BMC Genomics">
        <title>Genomic comparison of sporeforming bacilli isolated from milk.</title>
        <authorList>
            <person name="Moreno Switt A.I."/>
            <person name="Andrus A.D."/>
            <person name="Ranieri M.L."/>
            <person name="Orsi R.H."/>
            <person name="Ivy R."/>
            <person name="den Bakker H.C."/>
            <person name="Martin N.H."/>
            <person name="Wiedmann M."/>
            <person name="Boor K.J."/>
        </authorList>
    </citation>
    <scope>NUCLEOTIDE SEQUENCE [LARGE SCALE GENOMIC DNA]</scope>
    <source>
        <strain evidence="1 2">FSL R5-213</strain>
    </source>
</reference>
<comment type="caution">
    <text evidence="1">The sequence shown here is derived from an EMBL/GenBank/DDBJ whole genome shotgun (WGS) entry which is preliminary data.</text>
</comment>
<evidence type="ECO:0000313" key="1">
    <source>
        <dbReference type="EMBL" id="ETT81071.1"/>
    </source>
</evidence>
<evidence type="ECO:0000313" key="2">
    <source>
        <dbReference type="Proteomes" id="UP000019062"/>
    </source>
</evidence>
<sequence length="114" mass="13827">MKKKRKIGRYVFKYFCFIFLIVLLIFVLKSCAEDMQRINEEKAGEFISKCENAYAFWQGVDGKSCDDARKTYYKYTEEEWKEEKRKLIEFGEVTEEDYLYDEIKEDIKSEGKKY</sequence>
<dbReference type="RefSeq" id="WP_051448849.1">
    <property type="nucleotide sequence ID" value="NZ_ASQA01000042.1"/>
</dbReference>